<organism evidence="2 3">
    <name type="scientific">Pleionea mediterranea</name>
    <dbReference type="NCBI Taxonomy" id="523701"/>
    <lineage>
        <taxon>Bacteria</taxon>
        <taxon>Pseudomonadati</taxon>
        <taxon>Pseudomonadota</taxon>
        <taxon>Gammaproteobacteria</taxon>
        <taxon>Oceanospirillales</taxon>
        <taxon>Pleioneaceae</taxon>
        <taxon>Pleionea</taxon>
    </lineage>
</organism>
<dbReference type="EMBL" id="QGGU01000008">
    <property type="protein sequence ID" value="PWK49317.1"/>
    <property type="molecule type" value="Genomic_DNA"/>
</dbReference>
<feature type="domain" description="DUF3492" evidence="1">
    <location>
        <begin position="15"/>
        <end position="293"/>
    </location>
</feature>
<dbReference type="Gene3D" id="3.40.50.2000">
    <property type="entry name" value="Glycogen Phosphorylase B"/>
    <property type="match status" value="2"/>
</dbReference>
<evidence type="ECO:0000259" key="1">
    <source>
        <dbReference type="Pfam" id="PF11997"/>
    </source>
</evidence>
<dbReference type="OrthoDB" id="9772485at2"/>
<dbReference type="Pfam" id="PF13692">
    <property type="entry name" value="Glyco_trans_1_4"/>
    <property type="match status" value="1"/>
</dbReference>
<gene>
    <name evidence="2" type="ORF">C8D97_108227</name>
</gene>
<dbReference type="AlphaFoldDB" id="A0A316G4I3"/>
<dbReference type="Proteomes" id="UP000245790">
    <property type="component" value="Unassembled WGS sequence"/>
</dbReference>
<dbReference type="SUPFAM" id="SSF53756">
    <property type="entry name" value="UDP-Glycosyltransferase/glycogen phosphorylase"/>
    <property type="match status" value="1"/>
</dbReference>
<dbReference type="GO" id="GO:0016740">
    <property type="term" value="F:transferase activity"/>
    <property type="evidence" value="ECO:0007669"/>
    <property type="project" value="UniProtKB-KW"/>
</dbReference>
<dbReference type="CDD" id="cd03813">
    <property type="entry name" value="GT4-like"/>
    <property type="match status" value="1"/>
</dbReference>
<keyword evidence="2" id="KW-0808">Transferase</keyword>
<proteinExistence type="predicted"/>
<accession>A0A316G4I3</accession>
<dbReference type="NCBIfam" id="NF038011">
    <property type="entry name" value="PelF"/>
    <property type="match status" value="1"/>
</dbReference>
<name>A0A316G4I3_9GAMM</name>
<dbReference type="PANTHER" id="PTHR12526">
    <property type="entry name" value="GLYCOSYLTRANSFERASE"/>
    <property type="match status" value="1"/>
</dbReference>
<evidence type="ECO:0000313" key="2">
    <source>
        <dbReference type="EMBL" id="PWK49317.1"/>
    </source>
</evidence>
<dbReference type="RefSeq" id="WP_109764107.1">
    <property type="nucleotide sequence ID" value="NZ_QGGU01000008.1"/>
</dbReference>
<dbReference type="Pfam" id="PF11997">
    <property type="entry name" value="DUF3492"/>
    <property type="match status" value="1"/>
</dbReference>
<evidence type="ECO:0000313" key="3">
    <source>
        <dbReference type="Proteomes" id="UP000245790"/>
    </source>
</evidence>
<comment type="caution">
    <text evidence="2">The sequence shown here is derived from an EMBL/GenBank/DDBJ whole genome shotgun (WGS) entry which is preliminary data.</text>
</comment>
<dbReference type="PANTHER" id="PTHR12526:SF608">
    <property type="entry name" value="PELF"/>
    <property type="match status" value="1"/>
</dbReference>
<protein>
    <submittedName>
        <fullName evidence="2">Glycosyltransferase involved in cell wall biosynthesis</fullName>
    </submittedName>
</protein>
<keyword evidence="3" id="KW-1185">Reference proteome</keyword>
<dbReference type="InterPro" id="IPR047691">
    <property type="entry name" value="PelF-like"/>
</dbReference>
<reference evidence="2 3" key="1">
    <citation type="submission" date="2018-05" db="EMBL/GenBank/DDBJ databases">
        <title>Genomic Encyclopedia of Type Strains, Phase IV (KMG-IV): sequencing the most valuable type-strain genomes for metagenomic binning, comparative biology and taxonomic classification.</title>
        <authorList>
            <person name="Goeker M."/>
        </authorList>
    </citation>
    <scope>NUCLEOTIDE SEQUENCE [LARGE SCALE GENOMIC DNA]</scope>
    <source>
        <strain evidence="2 3">DSM 25350</strain>
    </source>
</reference>
<sequence>MSSPDKITGNKKPVADIGLLLEGTYPYIRGGVSSWVHQIITGLPQYTFALIFLGGSKDHYGDMQYELPDNVKHLEIHYLMESWQDKKPVKCEGNRSVFEKVSTMHECFKNNTEVPADLLATIFNGIGKPDGITHDDFLFSRSAWDFIEEKYKKHCTEPSFVDYFWSIRTMHAPLFVLSKISNTMPEVKAIHAVSTGYAGLLGAMLQRQRNYPFILTEHGIYTKERKIDLAQAKWVHEPKEELSVTLHSDVGYIRNLWIRFFEVLGRLTYQSADPIISLYEGNRERQIIDGANADKTEVVPNGISLERFETLLESRPKSIPKVLGLIGRVVPIKDIKTFIRAMRTVCTEMPEVEGWIVGPEDEDPDYVNECKDLVKSLGLENQVKFLGFQNIFDIIPKLGLMVLTSISEALPLVILEAYASGLPCIATDVGACRELIEGQNDDDRRIGSGGAVVPIADPDATATAAINLLQNEELWYKAQQAGLERTKKYYTHKMMFDKYDETYRNALESPWQE</sequence>
<dbReference type="InterPro" id="IPR022622">
    <property type="entry name" value="DUF3492"/>
</dbReference>